<dbReference type="SUPFAM" id="SSF55729">
    <property type="entry name" value="Acyl-CoA N-acyltransferases (Nat)"/>
    <property type="match status" value="1"/>
</dbReference>
<dbReference type="GO" id="GO:0008080">
    <property type="term" value="F:N-acetyltransferase activity"/>
    <property type="evidence" value="ECO:0007669"/>
    <property type="project" value="InterPro"/>
</dbReference>
<dbReference type="EMBL" id="UZAJ01040589">
    <property type="protein sequence ID" value="VDP15454.1"/>
    <property type="molecule type" value="Genomic_DNA"/>
</dbReference>
<keyword evidence="6" id="KW-1185">Reference proteome</keyword>
<evidence type="ECO:0000256" key="3">
    <source>
        <dbReference type="ARBA" id="ARBA00023315"/>
    </source>
</evidence>
<dbReference type="PROSITE" id="PS51186">
    <property type="entry name" value="GNAT"/>
    <property type="match status" value="1"/>
</dbReference>
<dbReference type="AlphaFoldDB" id="A0A183I2X5"/>
<reference evidence="5 6" key="2">
    <citation type="submission" date="2018-11" db="EMBL/GenBank/DDBJ databases">
        <authorList>
            <consortium name="Pathogen Informatics"/>
        </authorList>
    </citation>
    <scope>NUCLEOTIDE SEQUENCE [LARGE SCALE GENOMIC DNA]</scope>
</reference>
<protein>
    <submittedName>
        <fullName evidence="7">N-acetyltransferase domain-containing protein</fullName>
    </submittedName>
</protein>
<dbReference type="InterPro" id="IPR000182">
    <property type="entry name" value="GNAT_dom"/>
</dbReference>
<organism evidence="7">
    <name type="scientific">Onchocerca flexuosa</name>
    <dbReference type="NCBI Taxonomy" id="387005"/>
    <lineage>
        <taxon>Eukaryota</taxon>
        <taxon>Metazoa</taxon>
        <taxon>Ecdysozoa</taxon>
        <taxon>Nematoda</taxon>
        <taxon>Chromadorea</taxon>
        <taxon>Rhabditida</taxon>
        <taxon>Spirurina</taxon>
        <taxon>Spiruromorpha</taxon>
        <taxon>Filarioidea</taxon>
        <taxon>Onchocercidae</taxon>
        <taxon>Onchocerca</taxon>
    </lineage>
</organism>
<dbReference type="Pfam" id="PF13302">
    <property type="entry name" value="Acetyltransf_3"/>
    <property type="match status" value="1"/>
</dbReference>
<reference evidence="7" key="1">
    <citation type="submission" date="2016-06" db="UniProtKB">
        <authorList>
            <consortium name="WormBaseParasite"/>
        </authorList>
    </citation>
    <scope>IDENTIFICATION</scope>
</reference>
<gene>
    <name evidence="5" type="ORF">OFLC_LOCUS14087</name>
</gene>
<evidence type="ECO:0000313" key="7">
    <source>
        <dbReference type="WBParaSite" id="OFLC_0001409501-mRNA-1"/>
    </source>
</evidence>
<comment type="similarity">
    <text evidence="1">Belongs to the acetyltransferase family. GNAT subfamily.</text>
</comment>
<name>A0A183I2X5_9BILA</name>
<dbReference type="STRING" id="387005.A0A183I2X5"/>
<proteinExistence type="inferred from homology"/>
<evidence type="ECO:0000259" key="4">
    <source>
        <dbReference type="PROSITE" id="PS51186"/>
    </source>
</evidence>
<dbReference type="InterPro" id="IPR016181">
    <property type="entry name" value="Acyl_CoA_acyltransferase"/>
</dbReference>
<dbReference type="WBParaSite" id="OFLC_0001409501-mRNA-1">
    <property type="protein sequence ID" value="OFLC_0001409501-mRNA-1"/>
    <property type="gene ID" value="OFLC_0001409501"/>
</dbReference>
<evidence type="ECO:0000313" key="6">
    <source>
        <dbReference type="Proteomes" id="UP000267606"/>
    </source>
</evidence>
<keyword evidence="3" id="KW-0012">Acyltransferase</keyword>
<dbReference type="PANTHER" id="PTHR13256">
    <property type="entry name" value="N-ACETYLTRANSFERASE 9"/>
    <property type="match status" value="1"/>
</dbReference>
<dbReference type="Gene3D" id="3.40.630.30">
    <property type="match status" value="1"/>
</dbReference>
<dbReference type="Proteomes" id="UP000267606">
    <property type="component" value="Unassembled WGS sequence"/>
</dbReference>
<dbReference type="PANTHER" id="PTHR13256:SF16">
    <property type="entry name" value="ALPHA_BETA-TUBULIN-N-ACETYLTRANSFERASE 9"/>
    <property type="match status" value="1"/>
</dbReference>
<evidence type="ECO:0000256" key="1">
    <source>
        <dbReference type="ARBA" id="ARBA00009342"/>
    </source>
</evidence>
<dbReference type="InterPro" id="IPR039135">
    <property type="entry name" value="NAT9-like"/>
</dbReference>
<accession>A0A183I2X5</accession>
<sequence>MRINEHTKLIGQKVILVPYCKHHVVKYHTWMENEELRRLTASERLSLEDEYKMQARWCEDDDKCTFIILARDLLDSGLDEIASMVGDINIFLNDSIAELTVMIAESEWHRKGLGEEAVRIMLKFAFEIIGLRIFEVKISDDNISSLKLFQKIGFFLTSHCSKFHEYTLSIGVKHILEAISHLEVTVDKYAYNEL</sequence>
<evidence type="ECO:0000313" key="5">
    <source>
        <dbReference type="EMBL" id="VDP15454.1"/>
    </source>
</evidence>
<keyword evidence="2" id="KW-0808">Transferase</keyword>
<feature type="domain" description="N-acetyltransferase" evidence="4">
    <location>
        <begin position="34"/>
        <end position="179"/>
    </location>
</feature>
<evidence type="ECO:0000256" key="2">
    <source>
        <dbReference type="ARBA" id="ARBA00022679"/>
    </source>
</evidence>